<evidence type="ECO:0000256" key="3">
    <source>
        <dbReference type="ARBA" id="ARBA00006235"/>
    </source>
</evidence>
<keyword evidence="9" id="KW-0256">Endoplasmic reticulum</keyword>
<feature type="domain" description="Torsin-1A C-terminal" evidence="18">
    <location>
        <begin position="867"/>
        <end position="926"/>
    </location>
</feature>
<dbReference type="Gene3D" id="3.10.20.90">
    <property type="entry name" value="Phosphatidylinositol 3-kinase Catalytic Subunit, Chain A, domain 1"/>
    <property type="match status" value="1"/>
</dbReference>
<feature type="domain" description="RNA 3'-terminal phosphate cyclase insert" evidence="17">
    <location>
        <begin position="309"/>
        <end position="412"/>
    </location>
</feature>
<keyword evidence="13" id="KW-0072">Autophagy</keyword>
<dbReference type="InterPro" id="IPR010448">
    <property type="entry name" value="Torsin"/>
</dbReference>
<dbReference type="SUPFAM" id="SSF52540">
    <property type="entry name" value="P-loop containing nucleoside triphosphate hydrolases"/>
    <property type="match status" value="1"/>
</dbReference>
<dbReference type="InterPro" id="IPR049337">
    <property type="entry name" value="TOR1A_C"/>
</dbReference>
<evidence type="ECO:0000256" key="6">
    <source>
        <dbReference type="ARBA" id="ARBA00022729"/>
    </source>
</evidence>
<dbReference type="NCBIfam" id="TIGR03400">
    <property type="entry name" value="18S_RNA_Rcl1p"/>
    <property type="match status" value="1"/>
</dbReference>
<dbReference type="GO" id="GO:0042254">
    <property type="term" value="P:ribosome biogenesis"/>
    <property type="evidence" value="ECO:0007669"/>
    <property type="project" value="InterPro"/>
</dbReference>
<dbReference type="AlphaFoldDB" id="A0A077Z576"/>
<dbReference type="Pfam" id="PF01137">
    <property type="entry name" value="RTC"/>
    <property type="match status" value="1"/>
</dbReference>
<name>A0A077Z576_TRITR</name>
<evidence type="ECO:0000256" key="8">
    <source>
        <dbReference type="ARBA" id="ARBA00022786"/>
    </source>
</evidence>
<dbReference type="Pfam" id="PF05189">
    <property type="entry name" value="RTC_insert"/>
    <property type="match status" value="1"/>
</dbReference>
<dbReference type="InterPro" id="IPR007242">
    <property type="entry name" value="Atg12"/>
</dbReference>
<dbReference type="PANTHER" id="PTHR10760">
    <property type="entry name" value="TORSIN"/>
    <property type="match status" value="1"/>
</dbReference>
<evidence type="ECO:0000256" key="7">
    <source>
        <dbReference type="ARBA" id="ARBA00022741"/>
    </source>
</evidence>
<sequence length="941" mass="105578">MSVVALLTRWPKRAVESIQWLYLEYTMVTSLYMMEPWERYAYNTIFSVAFIFASVSRAMAEEGTSSPSVPGKIELILKPVGDAPIMKDRKWEVATTRTVAWLHLFIRKYLRLNDAESLFLHPLAMGDRTSRLDFKGNNFMRIRLVLSLLSRRPIRISEIRSSSTEPGVKDFEVNTLKLICSLTNGSVVDLGPTGTELFFKPGFLTGGSFDFDCGKERGIGYYLELLCYLAPFCKMPLNVVLHGVTNCSGDPSVDLIKFGWLPLMRRFYADAEGLDLKIVNRGFMPNGGGKVVFSSPVCRYLRPIQLETSGQVRKVRGIAYSCRVSPTMANRCMATCKASVKQYLSDVYFYSDHRKGEAAGQSPGFGVLLSAETTEGVFYISEAMSNPVDSELGPAVPEQVGSETALSLFSEIYRGGCCDTTAQCLAVLFMALCQKDVSKLVIGPLSEYCAYFLRHLKDFLGVVFKIDELKPSLKSSDGGGGPNKESGSNCLPGKVKLTCVGKMDKAQVHSIPAKISYDGPAQVETYFDSTRVHHEDGTETATFRGRPLNGMTSRLPEGYRLYVTENTSKGDNVQLTALKEAEQFTVWSLDSDPNSAKMLKALAWLDVASEVFVGFAVVEAPVRPGYFASLYNSVTSLSCYFYECCQDEYIKIDLPGLRRELKQRVYGQHLVINTVVNALAAHFKVADKKKPLVLSFHGWTGGGKNYVTSFVARHLYKKGLQSRYVHQFSGSLHFPEPQKSRQYTVQLQTWIRGNASICGRSLFIFDEVELMPAGVLDGIKTFMEYREDVDRVDFRDCVFVFLSNTAGSEIAKSTYEAWKQGRRREDISLHEIEKAIVESVFNEKGGLQYSHLISRSLIDHFVPFLPLERDHVKLCIRDELLNRGWTGSIDKTMLNEIADQLSYFPKDVGLYSSTGCKHIWQKVGLYMEERADSNFLQHAEF</sequence>
<proteinExistence type="inferred from homology"/>
<dbReference type="Pfam" id="PF08615">
    <property type="entry name" value="RNase_H2_suC"/>
    <property type="match status" value="1"/>
</dbReference>
<gene>
    <name evidence="19" type="ORF">TTRE_0000308301</name>
</gene>
<dbReference type="GO" id="GO:0000045">
    <property type="term" value="P:autophagosome assembly"/>
    <property type="evidence" value="ECO:0007669"/>
    <property type="project" value="InterPro"/>
</dbReference>
<protein>
    <submittedName>
        <fullName evidence="19">RNA 3' terminal phosphate cyclase protein</fullName>
    </submittedName>
</protein>
<feature type="domain" description="RNA 3'-terminal phosphate cyclase" evidence="16">
    <location>
        <begin position="134"/>
        <end position="466"/>
    </location>
</feature>
<evidence type="ECO:0000256" key="4">
    <source>
        <dbReference type="ARBA" id="ARBA00022499"/>
    </source>
</evidence>
<dbReference type="InterPro" id="IPR029071">
    <property type="entry name" value="Ubiquitin-like_domsf"/>
</dbReference>
<dbReference type="GO" id="GO:0006401">
    <property type="term" value="P:RNA catabolic process"/>
    <property type="evidence" value="ECO:0007669"/>
    <property type="project" value="InterPro"/>
</dbReference>
<dbReference type="InterPro" id="IPR020719">
    <property type="entry name" value="RNA3'_term_phos_cycl-like_CS"/>
</dbReference>
<dbReference type="PROSITE" id="PS01287">
    <property type="entry name" value="RTC"/>
    <property type="match status" value="1"/>
</dbReference>
<dbReference type="InterPro" id="IPR013791">
    <property type="entry name" value="RNA3'-term_phos_cycl_insert"/>
</dbReference>
<keyword evidence="7" id="KW-0547">Nucleotide-binding</keyword>
<keyword evidence="6" id="KW-0732">Signal</keyword>
<dbReference type="FunFam" id="3.40.50.300:FF:002276">
    <property type="entry name" value="Torsin, putative"/>
    <property type="match status" value="1"/>
</dbReference>
<dbReference type="GO" id="GO:0006665">
    <property type="term" value="P:sphingolipid metabolic process"/>
    <property type="evidence" value="ECO:0007669"/>
    <property type="project" value="UniProtKB-KW"/>
</dbReference>
<dbReference type="Gene3D" id="2.40.128.680">
    <property type="match status" value="1"/>
</dbReference>
<dbReference type="Gene3D" id="3.40.50.300">
    <property type="entry name" value="P-loop containing nucleotide triphosphate hydrolases"/>
    <property type="match status" value="1"/>
</dbReference>
<dbReference type="Pfam" id="PF21376">
    <property type="entry name" value="TOR1A_C"/>
    <property type="match status" value="1"/>
</dbReference>
<keyword evidence="4" id="KW-1017">Isopeptide bond</keyword>
<dbReference type="InterPro" id="IPR037136">
    <property type="entry name" value="RNA3'_phos_cyclase_dom_sf"/>
</dbReference>
<dbReference type="PANTHER" id="PTHR10760:SF2">
    <property type="entry name" value="LD13476P-RELATED"/>
    <property type="match status" value="1"/>
</dbReference>
<evidence type="ECO:0000256" key="5">
    <source>
        <dbReference type="ARBA" id="ARBA00022692"/>
    </source>
</evidence>
<dbReference type="GO" id="GO:0071218">
    <property type="term" value="P:cellular response to misfolded protein"/>
    <property type="evidence" value="ECO:0007669"/>
    <property type="project" value="TreeGrafter"/>
</dbReference>
<dbReference type="InterPro" id="IPR036553">
    <property type="entry name" value="RPTC_insert"/>
</dbReference>
<dbReference type="Pfam" id="PF11779">
    <property type="entry name" value="SPT_ssu-like"/>
    <property type="match status" value="1"/>
</dbReference>
<keyword evidence="11" id="KW-0443">Lipid metabolism</keyword>
<reference evidence="19" key="1">
    <citation type="submission" date="2014-01" db="EMBL/GenBank/DDBJ databases">
        <authorList>
            <person name="Aslett M."/>
        </authorList>
    </citation>
    <scope>NUCLEOTIDE SEQUENCE</scope>
</reference>
<dbReference type="GO" id="GO:0032299">
    <property type="term" value="C:ribonuclease H2 complex"/>
    <property type="evidence" value="ECO:0007669"/>
    <property type="project" value="InterPro"/>
</dbReference>
<dbReference type="InterPro" id="IPR013924">
    <property type="entry name" value="RNase_H2_suC"/>
</dbReference>
<dbReference type="Gene3D" id="3.30.360.20">
    <property type="entry name" value="RNA 3'-terminal phosphate cyclase, insert domain"/>
    <property type="match status" value="1"/>
</dbReference>
<dbReference type="CDD" id="cd00875">
    <property type="entry name" value="RNA_Cyclase_Class_I"/>
    <property type="match status" value="1"/>
</dbReference>
<dbReference type="InterPro" id="IPR027417">
    <property type="entry name" value="P-loop_NTPase"/>
</dbReference>
<comment type="subcellular location">
    <subcellularLocation>
        <location evidence="1">Endoplasmic reticulum lumen</location>
    </subcellularLocation>
    <subcellularLocation>
        <location evidence="2">Endoplasmic reticulum membrane</location>
        <topology evidence="2">Multi-pass membrane protein</topology>
    </subcellularLocation>
</comment>
<dbReference type="STRING" id="36087.A0A077Z576"/>
<dbReference type="InterPro" id="IPR024512">
    <property type="entry name" value="Ser_palmitoyltrfase_ssu-like"/>
</dbReference>
<dbReference type="OrthoDB" id="1911237at2759"/>
<dbReference type="GO" id="GO:0005789">
    <property type="term" value="C:endoplasmic reticulum membrane"/>
    <property type="evidence" value="ECO:0007669"/>
    <property type="project" value="UniProtKB-SubCell"/>
</dbReference>
<organism evidence="19 20">
    <name type="scientific">Trichuris trichiura</name>
    <name type="common">Whipworm</name>
    <name type="synonym">Trichocephalus trichiurus</name>
    <dbReference type="NCBI Taxonomy" id="36087"/>
    <lineage>
        <taxon>Eukaryota</taxon>
        <taxon>Metazoa</taxon>
        <taxon>Ecdysozoa</taxon>
        <taxon>Nematoda</taxon>
        <taxon>Enoplea</taxon>
        <taxon>Dorylaimia</taxon>
        <taxon>Trichinellida</taxon>
        <taxon>Trichuridae</taxon>
        <taxon>Trichuris</taxon>
    </lineage>
</organism>
<evidence type="ECO:0000256" key="12">
    <source>
        <dbReference type="ARBA" id="ARBA00022989"/>
    </source>
</evidence>
<evidence type="ECO:0000313" key="19">
    <source>
        <dbReference type="EMBL" id="CDW54813.1"/>
    </source>
</evidence>
<evidence type="ECO:0000256" key="2">
    <source>
        <dbReference type="ARBA" id="ARBA00004477"/>
    </source>
</evidence>
<evidence type="ECO:0000313" key="20">
    <source>
        <dbReference type="Proteomes" id="UP000030665"/>
    </source>
</evidence>
<evidence type="ECO:0000256" key="10">
    <source>
        <dbReference type="ARBA" id="ARBA00022840"/>
    </source>
</evidence>
<dbReference type="GO" id="GO:0016887">
    <property type="term" value="F:ATP hydrolysis activity"/>
    <property type="evidence" value="ECO:0007669"/>
    <property type="project" value="InterPro"/>
</dbReference>
<keyword evidence="20" id="KW-1185">Reference proteome</keyword>
<dbReference type="CDD" id="cd09271">
    <property type="entry name" value="RNase_H2-C"/>
    <property type="match status" value="1"/>
</dbReference>
<dbReference type="EMBL" id="HG805917">
    <property type="protein sequence ID" value="CDW54813.1"/>
    <property type="molecule type" value="Genomic_DNA"/>
</dbReference>
<dbReference type="Pfam" id="PF06309">
    <property type="entry name" value="Torsin"/>
    <property type="match status" value="1"/>
</dbReference>
<dbReference type="Proteomes" id="UP000030665">
    <property type="component" value="Unassembled WGS sequence"/>
</dbReference>
<evidence type="ECO:0000256" key="9">
    <source>
        <dbReference type="ARBA" id="ARBA00022824"/>
    </source>
</evidence>
<dbReference type="Pfam" id="PF04110">
    <property type="entry name" value="APG12"/>
    <property type="match status" value="1"/>
</dbReference>
<evidence type="ECO:0000256" key="1">
    <source>
        <dbReference type="ARBA" id="ARBA00004319"/>
    </source>
</evidence>
<dbReference type="Gene3D" id="3.65.10.20">
    <property type="entry name" value="RNA 3'-terminal phosphate cyclase domain"/>
    <property type="match status" value="1"/>
</dbReference>
<reference evidence="19" key="2">
    <citation type="submission" date="2014-03" db="EMBL/GenBank/DDBJ databases">
        <title>The whipworm genome and dual-species transcriptomics of an intimate host-pathogen interaction.</title>
        <authorList>
            <person name="Foth B.J."/>
            <person name="Tsai I.J."/>
            <person name="Reid A.J."/>
            <person name="Bancroft A.J."/>
            <person name="Nichol S."/>
            <person name="Tracey A."/>
            <person name="Holroyd N."/>
            <person name="Cotton J.A."/>
            <person name="Stanley E.J."/>
            <person name="Zarowiecki M."/>
            <person name="Liu J.Z."/>
            <person name="Huckvale T."/>
            <person name="Cooper P.J."/>
            <person name="Grencis R.K."/>
            <person name="Berriman M."/>
        </authorList>
    </citation>
    <scope>NUCLEOTIDE SEQUENCE [LARGE SCALE GENOMIC DNA]</scope>
</reference>
<keyword evidence="8" id="KW-0833">Ubl conjugation pathway</keyword>
<keyword evidence="5" id="KW-0812">Transmembrane</keyword>
<dbReference type="InterPro" id="IPR013792">
    <property type="entry name" value="RNA3'P_cycl/enolpyr_Trfase_a/b"/>
</dbReference>
<dbReference type="GO" id="GO:0005788">
    <property type="term" value="C:endoplasmic reticulum lumen"/>
    <property type="evidence" value="ECO:0007669"/>
    <property type="project" value="UniProtKB-SubCell"/>
</dbReference>
<dbReference type="SUPFAM" id="SSF54236">
    <property type="entry name" value="Ubiquitin-like"/>
    <property type="match status" value="1"/>
</dbReference>
<dbReference type="GO" id="GO:0005524">
    <property type="term" value="F:ATP binding"/>
    <property type="evidence" value="ECO:0007669"/>
    <property type="project" value="UniProtKB-KW"/>
</dbReference>
<evidence type="ECO:0000259" key="17">
    <source>
        <dbReference type="Pfam" id="PF05189"/>
    </source>
</evidence>
<dbReference type="InterPro" id="IPR023797">
    <property type="entry name" value="RNA3'_phos_cyclase_dom"/>
</dbReference>
<evidence type="ECO:0000256" key="11">
    <source>
        <dbReference type="ARBA" id="ARBA00022919"/>
    </source>
</evidence>
<keyword evidence="15" id="KW-0325">Glycoprotein</keyword>
<evidence type="ECO:0000259" key="18">
    <source>
        <dbReference type="Pfam" id="PF21376"/>
    </source>
</evidence>
<dbReference type="GO" id="GO:0005730">
    <property type="term" value="C:nucleolus"/>
    <property type="evidence" value="ECO:0007669"/>
    <property type="project" value="InterPro"/>
</dbReference>
<evidence type="ECO:0000259" key="16">
    <source>
        <dbReference type="Pfam" id="PF01137"/>
    </source>
</evidence>
<dbReference type="InterPro" id="IPR016443">
    <property type="entry name" value="RNA3'_term_phos_cyc_type_2"/>
</dbReference>
<evidence type="ECO:0000256" key="13">
    <source>
        <dbReference type="ARBA" id="ARBA00023006"/>
    </source>
</evidence>
<keyword evidence="10" id="KW-0067">ATP-binding</keyword>
<keyword evidence="11" id="KW-0746">Sphingolipid metabolism</keyword>
<keyword evidence="14" id="KW-0472">Membrane</keyword>
<comment type="similarity">
    <text evidence="3">Belongs to the ClpA/ClpB family. Torsin subfamily.</text>
</comment>
<evidence type="ECO:0000256" key="15">
    <source>
        <dbReference type="ARBA" id="ARBA00023180"/>
    </source>
</evidence>
<dbReference type="SUPFAM" id="SSF55205">
    <property type="entry name" value="EPT/RTPC-like"/>
    <property type="match status" value="1"/>
</dbReference>
<keyword evidence="12" id="KW-1133">Transmembrane helix</keyword>
<evidence type="ECO:0000256" key="14">
    <source>
        <dbReference type="ARBA" id="ARBA00023136"/>
    </source>
</evidence>
<accession>A0A077Z576</accession>